<dbReference type="InterPro" id="IPR029510">
    <property type="entry name" value="Ald_DH_CS_GLU"/>
</dbReference>
<dbReference type="GO" id="GO:0009450">
    <property type="term" value="P:gamma-aminobutyric acid catabolic process"/>
    <property type="evidence" value="ECO:0007669"/>
    <property type="project" value="TreeGrafter"/>
</dbReference>
<evidence type="ECO:0000259" key="9">
    <source>
        <dbReference type="Pfam" id="PF00171"/>
    </source>
</evidence>
<dbReference type="InterPro" id="IPR050740">
    <property type="entry name" value="Aldehyde_DH_Superfamily"/>
</dbReference>
<keyword evidence="3 8" id="KW-0560">Oxidoreductase</keyword>
<evidence type="ECO:0000256" key="8">
    <source>
        <dbReference type="RuleBase" id="RU003345"/>
    </source>
</evidence>
<name>A0A9P4M3J5_9PEZI</name>
<evidence type="ECO:0000256" key="2">
    <source>
        <dbReference type="ARBA" id="ARBA00009986"/>
    </source>
</evidence>
<dbReference type="GO" id="GO:0005737">
    <property type="term" value="C:cytoplasm"/>
    <property type="evidence" value="ECO:0007669"/>
    <property type="project" value="TreeGrafter"/>
</dbReference>
<organism evidence="10 11">
    <name type="scientific">Rhizodiscina lignyota</name>
    <dbReference type="NCBI Taxonomy" id="1504668"/>
    <lineage>
        <taxon>Eukaryota</taxon>
        <taxon>Fungi</taxon>
        <taxon>Dikarya</taxon>
        <taxon>Ascomycota</taxon>
        <taxon>Pezizomycotina</taxon>
        <taxon>Dothideomycetes</taxon>
        <taxon>Pleosporomycetidae</taxon>
        <taxon>Aulographales</taxon>
        <taxon>Rhizodiscinaceae</taxon>
        <taxon>Rhizodiscina</taxon>
    </lineage>
</organism>
<dbReference type="SUPFAM" id="SSF53720">
    <property type="entry name" value="ALDH-like"/>
    <property type="match status" value="1"/>
</dbReference>
<dbReference type="PANTHER" id="PTHR43353">
    <property type="entry name" value="SUCCINATE-SEMIALDEHYDE DEHYDROGENASE, MITOCHONDRIAL"/>
    <property type="match status" value="1"/>
</dbReference>
<accession>A0A9P4M3J5</accession>
<dbReference type="OrthoDB" id="310895at2759"/>
<dbReference type="Gene3D" id="3.40.309.10">
    <property type="entry name" value="Aldehyde Dehydrogenase, Chain A, domain 2"/>
    <property type="match status" value="1"/>
</dbReference>
<dbReference type="PANTHER" id="PTHR43353:SF5">
    <property type="entry name" value="SUCCINATE-SEMIALDEHYDE DEHYDROGENASE, MITOCHONDRIAL"/>
    <property type="match status" value="1"/>
</dbReference>
<comment type="pathway">
    <text evidence="1">Amino-acid degradation; 4-aminobutanoate degradation.</text>
</comment>
<evidence type="ECO:0000256" key="5">
    <source>
        <dbReference type="ARBA" id="ARBA00052698"/>
    </source>
</evidence>
<dbReference type="AlphaFoldDB" id="A0A9P4M3J5"/>
<dbReference type="FunFam" id="3.40.309.10:FF:000004">
    <property type="entry name" value="Succinate-semialdehyde dehydrogenase I"/>
    <property type="match status" value="1"/>
</dbReference>
<evidence type="ECO:0000313" key="10">
    <source>
        <dbReference type="EMBL" id="KAF2095785.1"/>
    </source>
</evidence>
<evidence type="ECO:0000256" key="3">
    <source>
        <dbReference type="ARBA" id="ARBA00023002"/>
    </source>
</evidence>
<feature type="domain" description="Aldehyde dehydrogenase" evidence="9">
    <location>
        <begin position="29"/>
        <end position="490"/>
    </location>
</feature>
<proteinExistence type="inferred from homology"/>
<reference evidence="10" key="1">
    <citation type="journal article" date="2020" name="Stud. Mycol.">
        <title>101 Dothideomycetes genomes: a test case for predicting lifestyles and emergence of pathogens.</title>
        <authorList>
            <person name="Haridas S."/>
            <person name="Albert R."/>
            <person name="Binder M."/>
            <person name="Bloem J."/>
            <person name="Labutti K."/>
            <person name="Salamov A."/>
            <person name="Andreopoulos B."/>
            <person name="Baker S."/>
            <person name="Barry K."/>
            <person name="Bills G."/>
            <person name="Bluhm B."/>
            <person name="Cannon C."/>
            <person name="Castanera R."/>
            <person name="Culley D."/>
            <person name="Daum C."/>
            <person name="Ezra D."/>
            <person name="Gonzalez J."/>
            <person name="Henrissat B."/>
            <person name="Kuo A."/>
            <person name="Liang C."/>
            <person name="Lipzen A."/>
            <person name="Lutzoni F."/>
            <person name="Magnuson J."/>
            <person name="Mondo S."/>
            <person name="Nolan M."/>
            <person name="Ohm R."/>
            <person name="Pangilinan J."/>
            <person name="Park H.-J."/>
            <person name="Ramirez L."/>
            <person name="Alfaro M."/>
            <person name="Sun H."/>
            <person name="Tritt A."/>
            <person name="Yoshinaga Y."/>
            <person name="Zwiers L.-H."/>
            <person name="Turgeon B."/>
            <person name="Goodwin S."/>
            <person name="Spatafora J."/>
            <person name="Crous P."/>
            <person name="Grigoriev I."/>
        </authorList>
    </citation>
    <scope>NUCLEOTIDE SEQUENCE</scope>
    <source>
        <strain evidence="10">CBS 133067</strain>
    </source>
</reference>
<gene>
    <name evidence="10" type="ORF">NA57DRAFT_43675</name>
</gene>
<dbReference type="InterPro" id="IPR016161">
    <property type="entry name" value="Ald_DH/histidinol_DH"/>
</dbReference>
<evidence type="ECO:0000256" key="6">
    <source>
        <dbReference type="ARBA" id="ARBA00067047"/>
    </source>
</evidence>
<dbReference type="EC" id="1.2.1.16" evidence="6"/>
<evidence type="ECO:0000256" key="7">
    <source>
        <dbReference type="PROSITE-ProRule" id="PRU10007"/>
    </source>
</evidence>
<protein>
    <recommendedName>
        <fullName evidence="6">succinate-semialdehyde dehydrogenase [NAD(P)(+)]</fullName>
        <ecNumber evidence="6">1.2.1.16</ecNumber>
    </recommendedName>
</protein>
<sequence>MAQINGSASPRKLKNPSLFITKGFINGEWVDAKSGKTFDVFNPSTGEKIATFPEMDPGDVAEAAKHAAAAFQSWRAISPKKRADIIRKWANLMIENADDIGTLMTMENGKPFPEAKGEAIFAANYLEFYAGEAERAYGDVIPTANTSTRAFALKQPIGVVACLCPWNFPAAMITRKAGGALAAGCTTVVKPAGETPLTANAITYLAAQAGIPKGAINVIHCMANLIDVGKALCENKDIRKLSFTGSTAVGKLLMSQCSSTLKKLSMELGGNSPFIVFDDCPVGTAIQTLIGAKIRNSGQTCVSANRVYVQRGVYDALGKALAAKFKTLKTGDGFEAGVQVGPLTVDRGIQKVERHVQDAVSKGAKLLQGGKRIEGKGNFFEPSVLVDMKPNMISYSEEFFAPVVALYPFDTEEEVIQLANNADVGLGSYICTNDIARMWRVAERLETGMVGVNTGMLASGELPFGGVKHSGFGNEGGKWGVEEFMVVKTIVVSVPQAKI</sequence>
<dbReference type="InterPro" id="IPR015590">
    <property type="entry name" value="Aldehyde_DH_dom"/>
</dbReference>
<dbReference type="FunFam" id="3.40.605.10:FF:000005">
    <property type="entry name" value="Succinate-semialdehyde dehydrogenase I"/>
    <property type="match status" value="1"/>
</dbReference>
<evidence type="ECO:0000313" key="11">
    <source>
        <dbReference type="Proteomes" id="UP000799772"/>
    </source>
</evidence>
<dbReference type="InterPro" id="IPR016162">
    <property type="entry name" value="Ald_DH_N"/>
</dbReference>
<dbReference type="PROSITE" id="PS00687">
    <property type="entry name" value="ALDEHYDE_DEHYDR_GLU"/>
    <property type="match status" value="1"/>
</dbReference>
<dbReference type="Pfam" id="PF00171">
    <property type="entry name" value="Aldedh"/>
    <property type="match status" value="1"/>
</dbReference>
<dbReference type="InterPro" id="IPR016163">
    <property type="entry name" value="Ald_DH_C"/>
</dbReference>
<keyword evidence="11" id="KW-1185">Reference proteome</keyword>
<comment type="catalytic activity">
    <reaction evidence="5">
        <text>succinate semialdehyde + NAD(+) + H2O = succinate + NADH + 2 H(+)</text>
        <dbReference type="Rhea" id="RHEA:13217"/>
        <dbReference type="ChEBI" id="CHEBI:15377"/>
        <dbReference type="ChEBI" id="CHEBI:15378"/>
        <dbReference type="ChEBI" id="CHEBI:30031"/>
        <dbReference type="ChEBI" id="CHEBI:57540"/>
        <dbReference type="ChEBI" id="CHEBI:57706"/>
        <dbReference type="ChEBI" id="CHEBI:57945"/>
        <dbReference type="EC" id="1.2.1.16"/>
    </reaction>
</comment>
<dbReference type="Gene3D" id="3.40.605.10">
    <property type="entry name" value="Aldehyde Dehydrogenase, Chain A, domain 1"/>
    <property type="match status" value="1"/>
</dbReference>
<comment type="similarity">
    <text evidence="2 8">Belongs to the aldehyde dehydrogenase family.</text>
</comment>
<comment type="caution">
    <text evidence="10">The sequence shown here is derived from an EMBL/GenBank/DDBJ whole genome shotgun (WGS) entry which is preliminary data.</text>
</comment>
<dbReference type="CDD" id="cd07103">
    <property type="entry name" value="ALDH_F5_SSADH_GabD"/>
    <property type="match status" value="1"/>
</dbReference>
<evidence type="ECO:0000256" key="4">
    <source>
        <dbReference type="ARBA" id="ARBA00050387"/>
    </source>
</evidence>
<comment type="catalytic activity">
    <reaction evidence="4">
        <text>succinate semialdehyde + NADP(+) + H2O = succinate + NADPH + 2 H(+)</text>
        <dbReference type="Rhea" id="RHEA:13213"/>
        <dbReference type="ChEBI" id="CHEBI:15377"/>
        <dbReference type="ChEBI" id="CHEBI:15378"/>
        <dbReference type="ChEBI" id="CHEBI:30031"/>
        <dbReference type="ChEBI" id="CHEBI:57706"/>
        <dbReference type="ChEBI" id="CHEBI:57783"/>
        <dbReference type="ChEBI" id="CHEBI:58349"/>
        <dbReference type="EC" id="1.2.1.16"/>
    </reaction>
</comment>
<dbReference type="EMBL" id="ML978130">
    <property type="protein sequence ID" value="KAF2095785.1"/>
    <property type="molecule type" value="Genomic_DNA"/>
</dbReference>
<evidence type="ECO:0000256" key="1">
    <source>
        <dbReference type="ARBA" id="ARBA00005176"/>
    </source>
</evidence>
<feature type="active site" evidence="7">
    <location>
        <position position="267"/>
    </location>
</feature>
<dbReference type="Proteomes" id="UP000799772">
    <property type="component" value="Unassembled WGS sequence"/>
</dbReference>
<dbReference type="GO" id="GO:0004777">
    <property type="term" value="F:succinate-semialdehyde dehydrogenase (NAD+) activity"/>
    <property type="evidence" value="ECO:0007669"/>
    <property type="project" value="TreeGrafter"/>
</dbReference>